<dbReference type="InterPro" id="IPR036152">
    <property type="entry name" value="Asp/glu_Ase-like_sf"/>
</dbReference>
<evidence type="ECO:0000313" key="7">
    <source>
        <dbReference type="EMBL" id="PIE36135.1"/>
    </source>
</evidence>
<dbReference type="InterPro" id="IPR037152">
    <property type="entry name" value="L-asparaginase_N_sf"/>
</dbReference>
<gene>
    <name evidence="7" type="ORF">CSA56_01250</name>
</gene>
<dbReference type="PIRSF" id="PIRSF500176">
    <property type="entry name" value="L_ASNase"/>
    <property type="match status" value="1"/>
</dbReference>
<dbReference type="InterPro" id="IPR027473">
    <property type="entry name" value="L-asparaginase_C"/>
</dbReference>
<dbReference type="PANTHER" id="PTHR11707:SF28">
    <property type="entry name" value="60 KDA LYSOPHOSPHOLIPASE"/>
    <property type="match status" value="1"/>
</dbReference>
<sequence length="333" mass="36421">MQQNKSGEILIFFTGGTICMRPRDGSHDVVPSGDFQQFFGEVSPHIRDVRLKPVEWSDLPSPHMSPERMLRLAKDIESALEAPETLGAVVIHGTDVLVESAFMADLVLNTTKPIIYTGSMRYYSESGYDGIRNLLNSIKACLLPLPPETGVVLLMTDRLFAAREVMKVNALNIDAFEAPESGPLGYIAGEDVIWGHYRRNQPFPRPIVRTETLETNVPLLSCYAGMDGSLVDFLRQQRIAGLVVEGFGAGNVPPGLVPALETLVRDDIPVVLTTQCPQGRVWPIYAYPGGAADLQKKGVILGGRLSGAKARIQLMAVLGAKLPLEAIRKLYQL</sequence>
<dbReference type="Gene3D" id="3.40.50.1170">
    <property type="entry name" value="L-asparaginase, N-terminal domain"/>
    <property type="match status" value="1"/>
</dbReference>
<keyword evidence="2" id="KW-0378">Hydrolase</keyword>
<evidence type="ECO:0000256" key="4">
    <source>
        <dbReference type="PIRSR" id="PIRSR001220-2"/>
    </source>
</evidence>
<proteinExistence type="inferred from homology"/>
<dbReference type="PIRSF" id="PIRSF001220">
    <property type="entry name" value="L-ASNase_gatD"/>
    <property type="match status" value="1"/>
</dbReference>
<dbReference type="SFLD" id="SFLDS00057">
    <property type="entry name" value="Glutaminase/Asparaginase"/>
    <property type="match status" value="1"/>
</dbReference>
<dbReference type="AlphaFoldDB" id="A0A2G6KKH4"/>
<evidence type="ECO:0000256" key="1">
    <source>
        <dbReference type="ARBA" id="ARBA00010518"/>
    </source>
</evidence>
<dbReference type="PANTHER" id="PTHR11707">
    <property type="entry name" value="L-ASPARAGINASE"/>
    <property type="match status" value="1"/>
</dbReference>
<dbReference type="CDD" id="cd08964">
    <property type="entry name" value="L-asparaginase_II"/>
    <property type="match status" value="1"/>
</dbReference>
<dbReference type="Pfam" id="PF00710">
    <property type="entry name" value="Asparaginase"/>
    <property type="match status" value="1"/>
</dbReference>
<feature type="domain" description="Asparaginase/glutaminase C-terminal" evidence="6">
    <location>
        <begin position="216"/>
        <end position="330"/>
    </location>
</feature>
<dbReference type="InterPro" id="IPR006034">
    <property type="entry name" value="Asparaginase/glutaminase-like"/>
</dbReference>
<evidence type="ECO:0000259" key="5">
    <source>
        <dbReference type="Pfam" id="PF00710"/>
    </source>
</evidence>
<feature type="active site" description="O-isoaspartyl threonine intermediate" evidence="3">
    <location>
        <position position="17"/>
    </location>
</feature>
<dbReference type="InterPro" id="IPR004550">
    <property type="entry name" value="AsnASE_II"/>
</dbReference>
<organism evidence="7 8">
    <name type="scientific">candidate division KSB3 bacterium</name>
    <dbReference type="NCBI Taxonomy" id="2044937"/>
    <lineage>
        <taxon>Bacteria</taxon>
        <taxon>candidate division KSB3</taxon>
    </lineage>
</organism>
<feature type="binding site" evidence="4">
    <location>
        <position position="61"/>
    </location>
    <ligand>
        <name>substrate</name>
    </ligand>
</feature>
<dbReference type="GO" id="GO:0004067">
    <property type="term" value="F:asparaginase activity"/>
    <property type="evidence" value="ECO:0007669"/>
    <property type="project" value="UniProtKB-UniRule"/>
</dbReference>
<dbReference type="Proteomes" id="UP000230821">
    <property type="component" value="Unassembled WGS sequence"/>
</dbReference>
<evidence type="ECO:0000313" key="8">
    <source>
        <dbReference type="Proteomes" id="UP000230821"/>
    </source>
</evidence>
<accession>A0A2G6KKH4</accession>
<protein>
    <submittedName>
        <fullName evidence="7">L-asparaginase</fullName>
    </submittedName>
</protein>
<dbReference type="InterPro" id="IPR027474">
    <property type="entry name" value="L-asparaginase_N"/>
</dbReference>
<dbReference type="Gene3D" id="3.40.50.40">
    <property type="match status" value="1"/>
</dbReference>
<dbReference type="PRINTS" id="PR00139">
    <property type="entry name" value="ASNGLNASE"/>
</dbReference>
<dbReference type="SMART" id="SM00870">
    <property type="entry name" value="Asparaginase"/>
    <property type="match status" value="1"/>
</dbReference>
<dbReference type="SUPFAM" id="SSF53774">
    <property type="entry name" value="Glutaminase/Asparaginase"/>
    <property type="match status" value="1"/>
</dbReference>
<reference evidence="7 8" key="1">
    <citation type="submission" date="2017-10" db="EMBL/GenBank/DDBJ databases">
        <title>Novel microbial diversity and functional potential in the marine mammal oral microbiome.</title>
        <authorList>
            <person name="Dudek N.K."/>
            <person name="Sun C.L."/>
            <person name="Burstein D."/>
            <person name="Kantor R.S."/>
            <person name="Aliaga Goltsman D.S."/>
            <person name="Bik E.M."/>
            <person name="Thomas B.C."/>
            <person name="Banfield J.F."/>
            <person name="Relman D.A."/>
        </authorList>
    </citation>
    <scope>NUCLEOTIDE SEQUENCE [LARGE SCALE GENOMIC DNA]</scope>
    <source>
        <strain evidence="7">DOLJORAL78_47_16</strain>
    </source>
</reference>
<comment type="similarity">
    <text evidence="1">Belongs to the asparaginase 1 family.</text>
</comment>
<dbReference type="InterPro" id="IPR040919">
    <property type="entry name" value="Asparaginase_C"/>
</dbReference>
<dbReference type="Pfam" id="PF17763">
    <property type="entry name" value="Asparaginase_C"/>
    <property type="match status" value="1"/>
</dbReference>
<dbReference type="EMBL" id="PDSK01000024">
    <property type="protein sequence ID" value="PIE36135.1"/>
    <property type="molecule type" value="Genomic_DNA"/>
</dbReference>
<comment type="caution">
    <text evidence="7">The sequence shown here is derived from an EMBL/GenBank/DDBJ whole genome shotgun (WGS) entry which is preliminary data.</text>
</comment>
<evidence type="ECO:0000256" key="2">
    <source>
        <dbReference type="ARBA" id="ARBA00022801"/>
    </source>
</evidence>
<dbReference type="PROSITE" id="PS51732">
    <property type="entry name" value="ASN_GLN_ASE_3"/>
    <property type="match status" value="1"/>
</dbReference>
<feature type="binding site" evidence="4">
    <location>
        <begin position="94"/>
        <end position="95"/>
    </location>
    <ligand>
        <name>substrate</name>
    </ligand>
</feature>
<name>A0A2G6KKH4_9BACT</name>
<evidence type="ECO:0000256" key="3">
    <source>
        <dbReference type="PIRSR" id="PIRSR001220-1"/>
    </source>
</evidence>
<dbReference type="GO" id="GO:0006528">
    <property type="term" value="P:asparagine metabolic process"/>
    <property type="evidence" value="ECO:0007669"/>
    <property type="project" value="InterPro"/>
</dbReference>
<feature type="domain" description="L-asparaginase N-terminal" evidence="5">
    <location>
        <begin position="9"/>
        <end position="194"/>
    </location>
</feature>
<evidence type="ECO:0000259" key="6">
    <source>
        <dbReference type="Pfam" id="PF17763"/>
    </source>
</evidence>